<proteinExistence type="predicted"/>
<protein>
    <submittedName>
        <fullName evidence="1">DUF1351 domain-containing protein</fullName>
    </submittedName>
</protein>
<dbReference type="Pfam" id="PF07083">
    <property type="entry name" value="DUF1351"/>
    <property type="match status" value="1"/>
</dbReference>
<dbReference type="EMBL" id="KJ094028">
    <property type="protein sequence ID" value="AHL18996.1"/>
    <property type="molecule type" value="Genomic_DNA"/>
</dbReference>
<accession>A0A059T7Z8</accession>
<reference evidence="1" key="1">
    <citation type="journal article" date="2014" name="Appl. Environ. Microbiol.">
        <title>Comparative genomic and morphological analysis of Listeria phages isolated from farm environments.</title>
        <authorList>
            <person name="Denes T."/>
            <person name="Vongkamjan K."/>
            <person name="Ackermann H.W."/>
            <person name="Moreno Switt A.I."/>
            <person name="Wiedmann M."/>
            <person name="den Bakker H.C."/>
        </authorList>
    </citation>
    <scope>NUCLEOTIDE SEQUENCE</scope>
</reference>
<sequence>MNEISTHVEIVPAVIKFDNFVDLKNEALEVADTLKTIVVTEDTIPSTKKLVAEVRKKVTALDKERKEVKKEINQPLIDFENQVKEINQIVTDAERYVRDQLDIYEESRRASKAELIRIIWDKRAKKYGDVVNFRTYEDFLTPQHLNKGVTSDQIEAEMVTFLESTKEDLEVIDSMDDAQELLIYYGEGNDFTTCNKMLWEKKKRAEEVKQKISSSKRLTSFEANVKLFTQADYDMVVSFCNKNNIKFK</sequence>
<evidence type="ECO:0000313" key="1">
    <source>
        <dbReference type="EMBL" id="AHL18996.1"/>
    </source>
</evidence>
<dbReference type="InterPro" id="IPR009785">
    <property type="entry name" value="Prophage_Lj928_Orf309"/>
</dbReference>
<organism evidence="1">
    <name type="scientific">Listeria phage LP-083-1</name>
    <dbReference type="NCBI Taxonomy" id="1458854"/>
    <lineage>
        <taxon>Viruses</taxon>
        <taxon>Duplodnaviria</taxon>
        <taxon>Heunggongvirae</taxon>
        <taxon>Uroviricota</taxon>
        <taxon>Caudoviricetes</taxon>
    </lineage>
</organism>
<gene>
    <name evidence="1" type="ORF">LP083-1_031</name>
</gene>
<name>A0A059T7Z8_9CAUD</name>